<proteinExistence type="predicted"/>
<feature type="compositionally biased region" description="Low complexity" evidence="1">
    <location>
        <begin position="72"/>
        <end position="106"/>
    </location>
</feature>
<dbReference type="VEuPathDB" id="TriTrypDB:LdBPK_311260.1"/>
<evidence type="ECO:0000313" key="3">
    <source>
        <dbReference type="Proteomes" id="UP000274082"/>
    </source>
</evidence>
<feature type="region of interest" description="Disordered" evidence="1">
    <location>
        <begin position="207"/>
        <end position="250"/>
    </location>
</feature>
<dbReference type="Proteomes" id="UP000274082">
    <property type="component" value="Chromosome 31"/>
</dbReference>
<feature type="compositionally biased region" description="Polar residues" evidence="1">
    <location>
        <begin position="164"/>
        <end position="183"/>
    </location>
</feature>
<feature type="region of interest" description="Disordered" evidence="1">
    <location>
        <begin position="1246"/>
        <end position="1293"/>
    </location>
</feature>
<feature type="compositionally biased region" description="Polar residues" evidence="1">
    <location>
        <begin position="549"/>
        <end position="560"/>
    </location>
</feature>
<sequence>MQLFSFSKQKKNAASPKKATRGLPGPNNSHKNAFFQDDETADTLNLHHSPSSHSRNRQGCANNRTSTGDRASPLSLPSLQSPSTNSRSHVDSVSSSSQQQQAQRQASECEKASEVSMPRLQRASGALTGTPNARTSSSTGFPVHGATAALPARRSAATDPPASKSATINSTPATPRQDLTSPIRQPPVARLLPSKVCTVRKPSVHFVSPLPEDCGKKPPIGFPDRMAVPSPPSVTATSAQKGQPPALPKSRHVVPAVVPPAPQPLPPRTISLPVFTAMESVPKQPGSSFRALKRHKNSYEGANNLPGGPISTRTNGNLSNGTVAAPIEGNAAAGLGRSNNSASGVTLTPFCKERQSNGSCTGSSAHDTEREPVARFADGVDGSQRNPQSNIPAIAHVVPIPPPMNVDKLGSFRGTVGSLLKSTRRTSSMYSNHSTQSSIEVVVSENPTSVRRSQCTNVRLSTPRTMVKVVSSCSLSLDDVPRPLNRHASTLSTEQQEALRRTPSFLTRAHTPPPSNLRDLVQVRKGRRLLQVRCNTPDVHSAAPGVRSASEQSLSSSPTVMLSGLPPSGSDDGKSTAHSLARSTEHASPLLGHGKKGDASGQPLKDPVATCSGAVSPNGPSDSGSHCSFRNGGRTAEWRANDARLLSEAGASSEAPRPSSCETIKPRPRAPHIPSPPPLHHHHTSEPGLAEVSPPPLSSSPDPVATSAAVSQDLHKNTSSSMSLLLDEAAEFDFYGSCVLSTLQFNTKPPQRTTATPTPADESDSAASVDEVVQGQQRSSQQEQKPQKPEMSRNGTAGSAAVKAKGQNDVSISVSECVRLNVTDLLGAASGKTAAKATDTRTDDGATSAETPNQSKSSAKHVRTVRPASRQRVVSAYVDDDEDEDEDGFYQVSRTILKPASASAKQQGTSYGGPSLVPPSPRENGHHYLAAIPGSAKPSQPLRETPPTPAAAKPAAVAAPLRAQLDLSWNDDSDDDDNEEEYDNLLEGFHPAGFDARRGARSSNSIVFYLDKEDSVSSTDVVVRAASIPRGSWAIPFSLADTKLLPLDQKPQSEYSMLKLSTTVKTGGGGARPHITFDPYIAENTHPAAQLTSSEPSSTLPDSHVNKSLSLHGNLDQYDFVIDSSYSSLLLNANVRGSRTALSRNSASGVQSKASTPSAPVSIFLGTTLRFAPDKSKMHRPLANTFGYTNAQRRARAAAMAAGVSAEEWARAACIDEDDVDSEDGVYGEVYTDENGDEWYWEEVEDEECEEDEDEDEGNARDSACALEKGGAGVRRSPAPTSSVSGVTATATR</sequence>
<feature type="region of interest" description="Disordered" evidence="1">
    <location>
        <begin position="149"/>
        <end position="184"/>
    </location>
</feature>
<dbReference type="EMBL" id="CP029530">
    <property type="protein sequence ID" value="AYU81322.1"/>
    <property type="molecule type" value="Genomic_DNA"/>
</dbReference>
<dbReference type="VEuPathDB" id="TriTrypDB:LDHU3_31.2070"/>
<dbReference type="VEuPathDB" id="TriTrypDB:LdCL_310019500"/>
<evidence type="ECO:0000256" key="1">
    <source>
        <dbReference type="SAM" id="MobiDB-lite"/>
    </source>
</evidence>
<feature type="compositionally biased region" description="Low complexity" evidence="1">
    <location>
        <begin position="149"/>
        <end position="158"/>
    </location>
</feature>
<feature type="compositionally biased region" description="Polar residues" evidence="1">
    <location>
        <begin position="127"/>
        <end position="140"/>
    </location>
</feature>
<keyword evidence="3" id="KW-1185">Reference proteome</keyword>
<organism evidence="2 3">
    <name type="scientific">Leishmania donovani</name>
    <dbReference type="NCBI Taxonomy" id="5661"/>
    <lineage>
        <taxon>Eukaryota</taxon>
        <taxon>Discoba</taxon>
        <taxon>Euglenozoa</taxon>
        <taxon>Kinetoplastea</taxon>
        <taxon>Metakinetoplastina</taxon>
        <taxon>Trypanosomatida</taxon>
        <taxon>Trypanosomatidae</taxon>
        <taxon>Leishmaniinae</taxon>
        <taxon>Leishmania</taxon>
    </lineage>
</organism>
<feature type="compositionally biased region" description="Low complexity" evidence="1">
    <location>
        <begin position="774"/>
        <end position="784"/>
    </location>
</feature>
<feature type="compositionally biased region" description="Polar residues" evidence="1">
    <location>
        <begin position="613"/>
        <end position="628"/>
    </location>
</feature>
<reference evidence="2 3" key="1">
    <citation type="journal article" date="2018" name="Sci. Rep.">
        <title>A complete Leishmania donovani reference genome identifies novel genetic variations associated with virulence.</title>
        <authorList>
            <person name="Lypaczewski P."/>
            <person name="Hoshizaki J."/>
            <person name="Zhang W.-W."/>
            <person name="McCall L.-I."/>
            <person name="Torcivia-Rodriguez J."/>
            <person name="Simonyan V."/>
            <person name="Kaur A."/>
            <person name="Dewar K."/>
            <person name="Matlashewski G."/>
        </authorList>
    </citation>
    <scope>NUCLEOTIDE SEQUENCE [LARGE SCALE GENOMIC DNA]</scope>
    <source>
        <strain evidence="2 3">LdCL</strain>
    </source>
</reference>
<feature type="region of interest" description="Disordered" evidence="1">
    <location>
        <begin position="648"/>
        <end position="712"/>
    </location>
</feature>
<feature type="compositionally biased region" description="Polar residues" evidence="1">
    <location>
        <begin position="42"/>
        <end position="69"/>
    </location>
</feature>
<name>A0A3Q8IK02_LEIDO</name>
<feature type="region of interest" description="Disordered" evidence="1">
    <location>
        <begin position="830"/>
        <end position="869"/>
    </location>
</feature>
<feature type="region of interest" description="Disordered" evidence="1">
    <location>
        <begin position="747"/>
        <end position="806"/>
    </location>
</feature>
<evidence type="ECO:0000313" key="2">
    <source>
        <dbReference type="EMBL" id="AYU81322.1"/>
    </source>
</evidence>
<accession>A0A3Q8IK02</accession>
<feature type="compositionally biased region" description="Acidic residues" evidence="1">
    <location>
        <begin position="1246"/>
        <end position="1257"/>
    </location>
</feature>
<feature type="compositionally biased region" description="Low complexity" evidence="1">
    <location>
        <begin position="747"/>
        <end position="759"/>
    </location>
</feature>
<feature type="region of interest" description="Disordered" evidence="1">
    <location>
        <begin position="1"/>
        <end position="119"/>
    </location>
</feature>
<protein>
    <submittedName>
        <fullName evidence="2">Uncharacterized protein</fullName>
    </submittedName>
</protein>
<feature type="region of interest" description="Disordered" evidence="1">
    <location>
        <begin position="532"/>
        <end position="630"/>
    </location>
</feature>
<gene>
    <name evidence="2" type="ORF">LdCL_310019500</name>
</gene>
<dbReference type="OrthoDB" id="267146at2759"/>
<feature type="region of interest" description="Disordered" evidence="1">
    <location>
        <begin position="899"/>
        <end position="957"/>
    </location>
</feature>
<feature type="region of interest" description="Disordered" evidence="1">
    <location>
        <begin position="125"/>
        <end position="144"/>
    </location>
</feature>
<feature type="compositionally biased region" description="Low complexity" evidence="1">
    <location>
        <begin position="1281"/>
        <end position="1293"/>
    </location>
</feature>